<accession>A0A1E3PPC5</accession>
<dbReference type="AlphaFoldDB" id="A0A1E3PPC5"/>
<gene>
    <name evidence="1" type="ORF">NADFUDRAFT_69040</name>
</gene>
<organism evidence="1 2">
    <name type="scientific">Nadsonia fulvescens var. elongata DSM 6958</name>
    <dbReference type="NCBI Taxonomy" id="857566"/>
    <lineage>
        <taxon>Eukaryota</taxon>
        <taxon>Fungi</taxon>
        <taxon>Dikarya</taxon>
        <taxon>Ascomycota</taxon>
        <taxon>Saccharomycotina</taxon>
        <taxon>Dipodascomycetes</taxon>
        <taxon>Dipodascales</taxon>
        <taxon>Dipodascales incertae sedis</taxon>
        <taxon>Nadsonia</taxon>
    </lineage>
</organism>
<keyword evidence="2" id="KW-1185">Reference proteome</keyword>
<evidence type="ECO:0000313" key="2">
    <source>
        <dbReference type="Proteomes" id="UP000095009"/>
    </source>
</evidence>
<protein>
    <submittedName>
        <fullName evidence="1">Uncharacterized protein</fullName>
    </submittedName>
</protein>
<dbReference type="Proteomes" id="UP000095009">
    <property type="component" value="Unassembled WGS sequence"/>
</dbReference>
<sequence length="77" mass="8861">MAPRKLKLATYSTNSVTQDPIKLAHPLEYYMFNPHPFPKIEKQGDNGTLTTVLQEKDYAPIVIIYSYDILAKIMFVE</sequence>
<dbReference type="EMBL" id="KV454407">
    <property type="protein sequence ID" value="ODQ67158.1"/>
    <property type="molecule type" value="Genomic_DNA"/>
</dbReference>
<reference evidence="1 2" key="1">
    <citation type="journal article" date="2016" name="Proc. Natl. Acad. Sci. U.S.A.">
        <title>Comparative genomics of biotechnologically important yeasts.</title>
        <authorList>
            <person name="Riley R."/>
            <person name="Haridas S."/>
            <person name="Wolfe K.H."/>
            <person name="Lopes M.R."/>
            <person name="Hittinger C.T."/>
            <person name="Goeker M."/>
            <person name="Salamov A.A."/>
            <person name="Wisecaver J.H."/>
            <person name="Long T.M."/>
            <person name="Calvey C.H."/>
            <person name="Aerts A.L."/>
            <person name="Barry K.W."/>
            <person name="Choi C."/>
            <person name="Clum A."/>
            <person name="Coughlan A.Y."/>
            <person name="Deshpande S."/>
            <person name="Douglass A.P."/>
            <person name="Hanson S.J."/>
            <person name="Klenk H.-P."/>
            <person name="LaButti K.M."/>
            <person name="Lapidus A."/>
            <person name="Lindquist E.A."/>
            <person name="Lipzen A.M."/>
            <person name="Meier-Kolthoff J.P."/>
            <person name="Ohm R.A."/>
            <person name="Otillar R.P."/>
            <person name="Pangilinan J.L."/>
            <person name="Peng Y."/>
            <person name="Rokas A."/>
            <person name="Rosa C.A."/>
            <person name="Scheuner C."/>
            <person name="Sibirny A.A."/>
            <person name="Slot J.C."/>
            <person name="Stielow J.B."/>
            <person name="Sun H."/>
            <person name="Kurtzman C.P."/>
            <person name="Blackwell M."/>
            <person name="Grigoriev I.V."/>
            <person name="Jeffries T.W."/>
        </authorList>
    </citation>
    <scope>NUCLEOTIDE SEQUENCE [LARGE SCALE GENOMIC DNA]</scope>
    <source>
        <strain evidence="1 2">DSM 6958</strain>
    </source>
</reference>
<proteinExistence type="predicted"/>
<name>A0A1E3PPC5_9ASCO</name>
<evidence type="ECO:0000313" key="1">
    <source>
        <dbReference type="EMBL" id="ODQ67158.1"/>
    </source>
</evidence>